<name>L0DKD6_SINAD</name>
<dbReference type="GO" id="GO:0016787">
    <property type="term" value="F:hydrolase activity"/>
    <property type="evidence" value="ECO:0007669"/>
    <property type="project" value="InterPro"/>
</dbReference>
<accession>L0DKD6</accession>
<feature type="chain" id="PRO_5003940225" description="3-keto-alpha-glucoside-1,2-lyase/3-keto-2-hydroxy-glucal hydratase domain-containing protein" evidence="1">
    <location>
        <begin position="30"/>
        <end position="457"/>
    </location>
</feature>
<evidence type="ECO:0000256" key="1">
    <source>
        <dbReference type="SAM" id="SignalP"/>
    </source>
</evidence>
<proteinExistence type="predicted"/>
<evidence type="ECO:0000313" key="4">
    <source>
        <dbReference type="Proteomes" id="UP000010798"/>
    </source>
</evidence>
<feature type="signal peptide" evidence="1">
    <location>
        <begin position="1"/>
        <end position="29"/>
    </location>
</feature>
<sequence length="457" mass="50372">MRNFSRRIGRRAVGFAVLGILGLCNGGRAAETPNGKWVDLFNGKSLAGWLQQGGKANYRVENGEIVGTTVPNTANSFLCTTNYHGDFILELEFKVQDGLNSGVQIRSHCNDVNQELTVNDKVLKIPAGRVHGYQVEIDTEPRAWTGGIYDESRRGWLNNLEQNEPARKAFKHNEWNKFRIEAKGDSIKTWLNGVPAADLTDSMTPTGFIALQVHGVKDKVEPMEVRWRNIRIQDLPGSKDPVSAPKAFLDGTGPGWKTLGEADFAHVNGDPDTWTWKDGGVFCTGLPVGVTRSAKTYENFELVARWKHHRSGGNSGIFVWAPEAALEGIKPGMLPRGGIEVQMLDHGYFDLYKKQTGKDGTFFSTNGDIFPVGTSKLTPFPPLSPDGSRSFPRKKLSKGVGEWNHYYVRAVNGEVRLWVNGEEVSGGTGAVPAKGYLCLEAEGSPVEFKDIKIRELP</sequence>
<dbReference type="KEGG" id="saci:Sinac_5713"/>
<feature type="domain" description="3-keto-alpha-glucoside-1,2-lyase/3-keto-2-hydroxy-glucal hydratase" evidence="2">
    <location>
        <begin position="36"/>
        <end position="233"/>
    </location>
</feature>
<dbReference type="Pfam" id="PF06439">
    <property type="entry name" value="3keto-disac_hyd"/>
    <property type="match status" value="2"/>
</dbReference>
<dbReference type="RefSeq" id="WP_015248941.1">
    <property type="nucleotide sequence ID" value="NC_019892.1"/>
</dbReference>
<feature type="domain" description="3-keto-alpha-glucoside-1,2-lyase/3-keto-2-hydroxy-glucal hydratase" evidence="2">
    <location>
        <begin position="255"/>
        <end position="454"/>
    </location>
</feature>
<evidence type="ECO:0000313" key="3">
    <source>
        <dbReference type="EMBL" id="AGA29844.1"/>
    </source>
</evidence>
<dbReference type="STRING" id="886293.Sinac_5713"/>
<gene>
    <name evidence="3" type="ordered locus">Sinac_5713</name>
</gene>
<keyword evidence="4" id="KW-1185">Reference proteome</keyword>
<protein>
    <recommendedName>
        <fullName evidence="2">3-keto-alpha-glucoside-1,2-lyase/3-keto-2-hydroxy-glucal hydratase domain-containing protein</fullName>
    </recommendedName>
</protein>
<dbReference type="AlphaFoldDB" id="L0DKD6"/>
<dbReference type="HOGENOM" id="CLU_050017_0_0_0"/>
<dbReference type="OrthoDB" id="9780017at2"/>
<dbReference type="Gene3D" id="2.60.120.560">
    <property type="entry name" value="Exo-inulinase, domain 1"/>
    <property type="match status" value="2"/>
</dbReference>
<dbReference type="InterPro" id="IPR010496">
    <property type="entry name" value="AL/BT2_dom"/>
</dbReference>
<keyword evidence="1" id="KW-0732">Signal</keyword>
<reference evidence="3 4" key="1">
    <citation type="submission" date="2012-02" db="EMBL/GenBank/DDBJ databases">
        <title>Complete sequence of chromosome of Singulisphaera acidiphila DSM 18658.</title>
        <authorList>
            <consortium name="US DOE Joint Genome Institute (JGI-PGF)"/>
            <person name="Lucas S."/>
            <person name="Copeland A."/>
            <person name="Lapidus A."/>
            <person name="Glavina del Rio T."/>
            <person name="Dalin E."/>
            <person name="Tice H."/>
            <person name="Bruce D."/>
            <person name="Goodwin L."/>
            <person name="Pitluck S."/>
            <person name="Peters L."/>
            <person name="Ovchinnikova G."/>
            <person name="Chertkov O."/>
            <person name="Kyrpides N."/>
            <person name="Mavromatis K."/>
            <person name="Ivanova N."/>
            <person name="Brettin T."/>
            <person name="Detter J.C."/>
            <person name="Han C."/>
            <person name="Larimer F."/>
            <person name="Land M."/>
            <person name="Hauser L."/>
            <person name="Markowitz V."/>
            <person name="Cheng J.-F."/>
            <person name="Hugenholtz P."/>
            <person name="Woyke T."/>
            <person name="Wu D."/>
            <person name="Tindall B."/>
            <person name="Pomrenke H."/>
            <person name="Brambilla E."/>
            <person name="Klenk H.-P."/>
            <person name="Eisen J.A."/>
        </authorList>
    </citation>
    <scope>NUCLEOTIDE SEQUENCE [LARGE SCALE GENOMIC DNA]</scope>
    <source>
        <strain evidence="4">ATCC BAA-1392 / DSM 18658 / VKM B-2454 / MOB10</strain>
    </source>
</reference>
<evidence type="ECO:0000259" key="2">
    <source>
        <dbReference type="Pfam" id="PF06439"/>
    </source>
</evidence>
<organism evidence="3 4">
    <name type="scientific">Singulisphaera acidiphila (strain ATCC BAA-1392 / DSM 18658 / VKM B-2454 / MOB10)</name>
    <dbReference type="NCBI Taxonomy" id="886293"/>
    <lineage>
        <taxon>Bacteria</taxon>
        <taxon>Pseudomonadati</taxon>
        <taxon>Planctomycetota</taxon>
        <taxon>Planctomycetia</taxon>
        <taxon>Isosphaerales</taxon>
        <taxon>Isosphaeraceae</taxon>
        <taxon>Singulisphaera</taxon>
    </lineage>
</organism>
<dbReference type="eggNOG" id="COG1082">
    <property type="taxonomic scope" value="Bacteria"/>
</dbReference>
<dbReference type="EMBL" id="CP003364">
    <property type="protein sequence ID" value="AGA29844.1"/>
    <property type="molecule type" value="Genomic_DNA"/>
</dbReference>
<dbReference type="Proteomes" id="UP000010798">
    <property type="component" value="Chromosome"/>
</dbReference>